<proteinExistence type="predicted"/>
<gene>
    <name evidence="5" type="ORF">DP115_13525</name>
</gene>
<dbReference type="CDD" id="cd00090">
    <property type="entry name" value="HTH_ARSR"/>
    <property type="match status" value="1"/>
</dbReference>
<dbReference type="PANTHER" id="PTHR33154">
    <property type="entry name" value="TRANSCRIPTIONAL REGULATOR, ARSR FAMILY"/>
    <property type="match status" value="1"/>
</dbReference>
<feature type="domain" description="HTH arsR-type" evidence="4">
    <location>
        <begin position="6"/>
        <end position="99"/>
    </location>
</feature>
<accession>A0ABX1MA84</accession>
<keyword evidence="1" id="KW-0805">Transcription regulation</keyword>
<dbReference type="SUPFAM" id="SSF46785">
    <property type="entry name" value="Winged helix' DNA-binding domain"/>
    <property type="match status" value="1"/>
</dbReference>
<dbReference type="PANTHER" id="PTHR33154:SF12">
    <property type="entry name" value="TRANSCRIPTIONAL REGULATORY PROTEIN"/>
    <property type="match status" value="1"/>
</dbReference>
<dbReference type="PROSITE" id="PS50987">
    <property type="entry name" value="HTH_ARSR_2"/>
    <property type="match status" value="1"/>
</dbReference>
<evidence type="ECO:0000256" key="2">
    <source>
        <dbReference type="ARBA" id="ARBA00023125"/>
    </source>
</evidence>
<keyword evidence="6" id="KW-1185">Reference proteome</keyword>
<evidence type="ECO:0000256" key="3">
    <source>
        <dbReference type="ARBA" id="ARBA00023163"/>
    </source>
</evidence>
<dbReference type="RefSeq" id="WP_169265315.1">
    <property type="nucleotide sequence ID" value="NZ_QMEC01000044.1"/>
</dbReference>
<dbReference type="Proteomes" id="UP000762253">
    <property type="component" value="Unassembled WGS sequence"/>
</dbReference>
<protein>
    <submittedName>
        <fullName evidence="5">Transcriptional regulator</fullName>
    </submittedName>
</protein>
<sequence>MRFLYHPDRKHISLPAVLYALGDPVRLEIVRRLAVKEEQCCADFDFAIAKSTMSNHFKILRESGVVLTRKEGTQHINMLRKEDLEALFPGLLDAVLRSAKPLSANIRQENVIGSSTELI</sequence>
<dbReference type="InterPro" id="IPR036390">
    <property type="entry name" value="WH_DNA-bd_sf"/>
</dbReference>
<organism evidence="5 6">
    <name type="scientific">Brasilonema octagenarum UFV-OR1</name>
    <dbReference type="NCBI Taxonomy" id="417115"/>
    <lineage>
        <taxon>Bacteria</taxon>
        <taxon>Bacillati</taxon>
        <taxon>Cyanobacteriota</taxon>
        <taxon>Cyanophyceae</taxon>
        <taxon>Nostocales</taxon>
        <taxon>Scytonemataceae</taxon>
        <taxon>Brasilonema</taxon>
        <taxon>Octagenarum group</taxon>
    </lineage>
</organism>
<evidence type="ECO:0000313" key="6">
    <source>
        <dbReference type="Proteomes" id="UP000762253"/>
    </source>
</evidence>
<evidence type="ECO:0000313" key="5">
    <source>
        <dbReference type="EMBL" id="NMF63729.1"/>
    </source>
</evidence>
<dbReference type="Gene3D" id="1.10.10.10">
    <property type="entry name" value="Winged helix-like DNA-binding domain superfamily/Winged helix DNA-binding domain"/>
    <property type="match status" value="1"/>
</dbReference>
<reference evidence="5 6" key="1">
    <citation type="submission" date="2018-06" db="EMBL/GenBank/DDBJ databases">
        <title>Comparative genomics of Brasilonema spp. strains.</title>
        <authorList>
            <person name="Alvarenga D.O."/>
            <person name="Fiore M.F."/>
            <person name="Varani A.M."/>
        </authorList>
    </citation>
    <scope>NUCLEOTIDE SEQUENCE [LARGE SCALE GENOMIC DNA]</scope>
    <source>
        <strain evidence="5 6">UFV-OR1</strain>
    </source>
</reference>
<evidence type="ECO:0000259" key="4">
    <source>
        <dbReference type="PROSITE" id="PS50987"/>
    </source>
</evidence>
<keyword evidence="2" id="KW-0238">DNA-binding</keyword>
<name>A0ABX1MA84_9CYAN</name>
<dbReference type="InterPro" id="IPR036388">
    <property type="entry name" value="WH-like_DNA-bd_sf"/>
</dbReference>
<dbReference type="PRINTS" id="PR00778">
    <property type="entry name" value="HTHARSR"/>
</dbReference>
<dbReference type="InterPro" id="IPR001845">
    <property type="entry name" value="HTH_ArsR_DNA-bd_dom"/>
</dbReference>
<dbReference type="InterPro" id="IPR051081">
    <property type="entry name" value="HTH_MetalResp_TranReg"/>
</dbReference>
<evidence type="ECO:0000256" key="1">
    <source>
        <dbReference type="ARBA" id="ARBA00023015"/>
    </source>
</evidence>
<dbReference type="SMART" id="SM00418">
    <property type="entry name" value="HTH_ARSR"/>
    <property type="match status" value="1"/>
</dbReference>
<dbReference type="InterPro" id="IPR011991">
    <property type="entry name" value="ArsR-like_HTH"/>
</dbReference>
<keyword evidence="3" id="KW-0804">Transcription</keyword>
<comment type="caution">
    <text evidence="5">The sequence shown here is derived from an EMBL/GenBank/DDBJ whole genome shotgun (WGS) entry which is preliminary data.</text>
</comment>
<dbReference type="EMBL" id="QMEC01000044">
    <property type="protein sequence ID" value="NMF63729.1"/>
    <property type="molecule type" value="Genomic_DNA"/>
</dbReference>
<dbReference type="Pfam" id="PF12840">
    <property type="entry name" value="HTH_20"/>
    <property type="match status" value="1"/>
</dbReference>